<keyword evidence="3" id="KW-0862">Zinc</keyword>
<dbReference type="Pfam" id="PF01753">
    <property type="entry name" value="zf-MYND"/>
    <property type="match status" value="1"/>
</dbReference>
<feature type="compositionally biased region" description="Basic residues" evidence="5">
    <location>
        <begin position="427"/>
        <end position="436"/>
    </location>
</feature>
<dbReference type="SUPFAM" id="SSF144232">
    <property type="entry name" value="HIT/MYND zinc finger-like"/>
    <property type="match status" value="1"/>
</dbReference>
<protein>
    <recommendedName>
        <fullName evidence="6">MYND-type domain-containing protein</fullName>
    </recommendedName>
</protein>
<gene>
    <name evidence="7" type="ORF">COHA_007872</name>
</gene>
<dbReference type="Gene3D" id="3.10.290.30">
    <property type="entry name" value="MM3350-like"/>
    <property type="match status" value="1"/>
</dbReference>
<dbReference type="EMBL" id="JADXDR010000129">
    <property type="protein sequence ID" value="KAI7838302.1"/>
    <property type="molecule type" value="Genomic_DNA"/>
</dbReference>
<evidence type="ECO:0000259" key="6">
    <source>
        <dbReference type="PROSITE" id="PS50865"/>
    </source>
</evidence>
<proteinExistence type="predicted"/>
<organism evidence="7 8">
    <name type="scientific">Chlorella ohadii</name>
    <dbReference type="NCBI Taxonomy" id="2649997"/>
    <lineage>
        <taxon>Eukaryota</taxon>
        <taxon>Viridiplantae</taxon>
        <taxon>Chlorophyta</taxon>
        <taxon>core chlorophytes</taxon>
        <taxon>Trebouxiophyceae</taxon>
        <taxon>Chlorellales</taxon>
        <taxon>Chlorellaceae</taxon>
        <taxon>Chlorella clade</taxon>
        <taxon>Chlorella</taxon>
    </lineage>
</organism>
<sequence>MSRPRPKFVRLHPADNPSTLNPVFFGHPDEFVPQIDETTGRIERWGIVDDDSTNADAVMYRIMSTQMMYGGHLGGLDLEKPEVQFVDALIARKERALQAGKAAAAPLRDYIIDVDLALYERDFRTNPRVWRRIRVSGGTSLEALQDKVLTPAMQFTTIIFVLQGWTRNYHGSVWCDHRDGTMFGDPESGAIDMMHVGMHYYAFVDQRPWHLADLLQEEGQHLSWTYDIGDKWRHMLTVVQILPEEESNGRVQVLEGAMACPPEDSKGLEGMGPRSYQEFLDEWADPKWRTSRDGHETLAEASAALNYRDTPGGFQPERFSVAAAQRAVDAALASRASVSSGAKQFCVPLQPGGGLLWGEAKRGQEVRCQPQFGGGFMQETVATGKDARSISLCGACGSPHNLQICSGCKLVRYCSKECQKNAWSMRSARRSRHGGRRREPQAAAADALGRPPAAFLTLLA</sequence>
<dbReference type="Gene3D" id="6.10.140.2220">
    <property type="match status" value="1"/>
</dbReference>
<dbReference type="GO" id="GO:0008270">
    <property type="term" value="F:zinc ion binding"/>
    <property type="evidence" value="ECO:0007669"/>
    <property type="project" value="UniProtKB-KW"/>
</dbReference>
<keyword evidence="1" id="KW-0479">Metal-binding</keyword>
<evidence type="ECO:0000256" key="3">
    <source>
        <dbReference type="ARBA" id="ARBA00022833"/>
    </source>
</evidence>
<dbReference type="PANTHER" id="PTHR41878">
    <property type="entry name" value="LEXA REPRESSOR-RELATED"/>
    <property type="match status" value="1"/>
</dbReference>
<dbReference type="InterPro" id="IPR012912">
    <property type="entry name" value="Plasmid_pRiA4b_Orf3-like"/>
</dbReference>
<dbReference type="Pfam" id="PF07929">
    <property type="entry name" value="PRiA4_ORF3"/>
    <property type="match status" value="1"/>
</dbReference>
<name>A0AAD5DIG7_9CHLO</name>
<feature type="region of interest" description="Disordered" evidence="5">
    <location>
        <begin position="425"/>
        <end position="446"/>
    </location>
</feature>
<evidence type="ECO:0000313" key="7">
    <source>
        <dbReference type="EMBL" id="KAI7838302.1"/>
    </source>
</evidence>
<comment type="caution">
    <text evidence="7">The sequence shown here is derived from an EMBL/GenBank/DDBJ whole genome shotgun (WGS) entry which is preliminary data.</text>
</comment>
<evidence type="ECO:0000313" key="8">
    <source>
        <dbReference type="Proteomes" id="UP001205105"/>
    </source>
</evidence>
<reference evidence="7" key="1">
    <citation type="submission" date="2020-11" db="EMBL/GenBank/DDBJ databases">
        <title>Chlorella ohadii genome sequencing and assembly.</title>
        <authorList>
            <person name="Murik O."/>
            <person name="Treves H."/>
            <person name="Kedem I."/>
            <person name="Shotland Y."/>
            <person name="Kaplan A."/>
        </authorList>
    </citation>
    <scope>NUCLEOTIDE SEQUENCE</scope>
    <source>
        <strain evidence="7">1</strain>
    </source>
</reference>
<accession>A0AAD5DIG7</accession>
<keyword evidence="2 4" id="KW-0863">Zinc-finger</keyword>
<evidence type="ECO:0000256" key="5">
    <source>
        <dbReference type="SAM" id="MobiDB-lite"/>
    </source>
</evidence>
<dbReference type="AlphaFoldDB" id="A0AAD5DIG7"/>
<keyword evidence="8" id="KW-1185">Reference proteome</keyword>
<feature type="domain" description="MYND-type" evidence="6">
    <location>
        <begin position="393"/>
        <end position="433"/>
    </location>
</feature>
<dbReference type="InterPro" id="IPR024047">
    <property type="entry name" value="MM3350-like_sf"/>
</dbReference>
<evidence type="ECO:0000256" key="2">
    <source>
        <dbReference type="ARBA" id="ARBA00022771"/>
    </source>
</evidence>
<dbReference type="InterPro" id="IPR002893">
    <property type="entry name" value="Znf_MYND"/>
</dbReference>
<dbReference type="SUPFAM" id="SSF159941">
    <property type="entry name" value="MM3350-like"/>
    <property type="match status" value="1"/>
</dbReference>
<evidence type="ECO:0000256" key="1">
    <source>
        <dbReference type="ARBA" id="ARBA00022723"/>
    </source>
</evidence>
<dbReference type="Proteomes" id="UP001205105">
    <property type="component" value="Unassembled WGS sequence"/>
</dbReference>
<dbReference type="PROSITE" id="PS50865">
    <property type="entry name" value="ZF_MYND_2"/>
    <property type="match status" value="1"/>
</dbReference>
<evidence type="ECO:0000256" key="4">
    <source>
        <dbReference type="PROSITE-ProRule" id="PRU00134"/>
    </source>
</evidence>
<dbReference type="PANTHER" id="PTHR41878:SF1">
    <property type="entry name" value="TNPR PROTEIN"/>
    <property type="match status" value="1"/>
</dbReference>